<proteinExistence type="predicted"/>
<comment type="caution">
    <text evidence="3">The sequence shown here is derived from an EMBL/GenBank/DDBJ whole genome shotgun (WGS) entry which is preliminary data.</text>
</comment>
<dbReference type="InterPro" id="IPR041371">
    <property type="entry name" value="GH92_N"/>
</dbReference>
<feature type="domain" description="Glycosyl hydrolase family 92 N-terminal" evidence="2">
    <location>
        <begin position="101"/>
        <end position="375"/>
    </location>
</feature>
<evidence type="ECO:0000259" key="1">
    <source>
        <dbReference type="Pfam" id="PF07971"/>
    </source>
</evidence>
<dbReference type="Pfam" id="PF17678">
    <property type="entry name" value="Glyco_hydro_92N"/>
    <property type="match status" value="1"/>
</dbReference>
<dbReference type="Gene3D" id="3.30.2080.10">
    <property type="entry name" value="GH92 mannosidase domain"/>
    <property type="match status" value="1"/>
</dbReference>
<organism evidence="3 4">
    <name type="scientific">Marasmius crinis-equi</name>
    <dbReference type="NCBI Taxonomy" id="585013"/>
    <lineage>
        <taxon>Eukaryota</taxon>
        <taxon>Fungi</taxon>
        <taxon>Dikarya</taxon>
        <taxon>Basidiomycota</taxon>
        <taxon>Agaricomycotina</taxon>
        <taxon>Agaricomycetes</taxon>
        <taxon>Agaricomycetidae</taxon>
        <taxon>Agaricales</taxon>
        <taxon>Marasmiineae</taxon>
        <taxon>Marasmiaceae</taxon>
        <taxon>Marasmius</taxon>
    </lineage>
</organism>
<dbReference type="Gene3D" id="1.20.1610.10">
    <property type="entry name" value="alpha-1,2-mannosidases domains"/>
    <property type="match status" value="1"/>
</dbReference>
<accession>A0ABR3EX76</accession>
<keyword evidence="4" id="KW-1185">Reference proteome</keyword>
<feature type="domain" description="Glycosyl hydrolase family 92" evidence="1">
    <location>
        <begin position="381"/>
        <end position="927"/>
    </location>
</feature>
<name>A0ABR3EX76_9AGAR</name>
<dbReference type="Gene3D" id="2.70.98.10">
    <property type="match status" value="1"/>
</dbReference>
<evidence type="ECO:0000313" key="4">
    <source>
        <dbReference type="Proteomes" id="UP001465976"/>
    </source>
</evidence>
<dbReference type="PANTHER" id="PTHR12143:SF43">
    <property type="entry name" value="PUTATIVE-RELATED"/>
    <property type="match status" value="1"/>
</dbReference>
<dbReference type="Proteomes" id="UP001465976">
    <property type="component" value="Unassembled WGS sequence"/>
</dbReference>
<dbReference type="InterPro" id="IPR050883">
    <property type="entry name" value="PNGase"/>
</dbReference>
<dbReference type="InterPro" id="IPR012939">
    <property type="entry name" value="Glyco_hydro_92"/>
</dbReference>
<evidence type="ECO:0000313" key="3">
    <source>
        <dbReference type="EMBL" id="KAL0567519.1"/>
    </source>
</evidence>
<sequence length="939" mass="104073">MDRFDHSLPPLESTFDLFSHPLLAFTIRRQSCVLDPGPDFKFGLEFQDPFIAASFLLSTMRAARHRHRRASLLIILLNILQFSYASPQSSDSSPFNLSSDFINPLIGNTGPEPNLSGGTLPSVAPPFGSCRWVAQNQQNWVSQTAFNYTESYRSNGTLHGFIGTRQPAIWMGESAWVGVVPGSGKVVKTGWEDRALAVVRGTEQFGVDFYGVELELPNEGEGEGKVQVEMSATSRVGHFRFTFTNSSDPYIFVPVTRQSTLFHAGDIYDHEYFPNGTVIIDMDALEICGSNDEMQDTILIPTSIAENAKNFKGFFCARFDPTTANATSFGITSGANIVRSAVSGSGKELGAFIHFAPPPSSTDDPLVLNLRIGTSLLSIDQARWNIDAEIPDGETVEDTRRKTGDKWTEKVGRFEIETSDEEAKTVFLTGVVRAMQFPYEVHDVSPEGDGKMHYYSAYDNAVHEGESYSGYSIWDTYRAAWPFQLLFAPERIPGLVRSMLNDYREGGWLPMWKNIVETNIMISTHADSLLAETIRKGFISEFTEEELATIWEAVWKDASVPPANDESTVYSDRQEGVDYEARAGLTTYMDPAKGWVADDVHSESVSRTLDFGYDDHVLSILASLLPENITSGKGNENETTTFLDARTSVWKPRSRNNHALSDVSNVTEFLDTRARSNVWTVWNENAPPSPGTSTRGYVQARFLNGSLNPDVTAGFTEGTREVYSFTQGLVWGDLIQELMDRRGGEGPFRESLDEFFDGGEVDFTNEPSHHTPYLYALASPEPEFVRSTQRRVRELAKANFNNTPEGLSGNEDCGQTSSWYIFSAMGFYPVDPASGEYVLGSPFFSRMKVFIPRSAAHSTLGDDDADPHGAYDETTDSYVLTIVAEGAEEKWFVEDVKVNGVSKKAEGSWKVAHEEILWGGVVEFDMVDGDSDSDSDGGS</sequence>
<dbReference type="Pfam" id="PF07971">
    <property type="entry name" value="Glyco_hydro_92"/>
    <property type="match status" value="1"/>
</dbReference>
<dbReference type="InterPro" id="IPR008928">
    <property type="entry name" value="6-hairpin_glycosidase_sf"/>
</dbReference>
<reference evidence="3 4" key="1">
    <citation type="submission" date="2024-02" db="EMBL/GenBank/DDBJ databases">
        <title>A draft genome for the cacao thread blight pathogen Marasmius crinis-equi.</title>
        <authorList>
            <person name="Cohen S.P."/>
            <person name="Baruah I.K."/>
            <person name="Amoako-Attah I."/>
            <person name="Bukari Y."/>
            <person name="Meinhardt L.W."/>
            <person name="Bailey B.A."/>
        </authorList>
    </citation>
    <scope>NUCLEOTIDE SEQUENCE [LARGE SCALE GENOMIC DNA]</scope>
    <source>
        <strain evidence="3 4">GH-76</strain>
    </source>
</reference>
<dbReference type="PANTHER" id="PTHR12143">
    <property type="entry name" value="PEPTIDE N-GLYCANASE PNGASE -RELATED"/>
    <property type="match status" value="1"/>
</dbReference>
<evidence type="ECO:0000259" key="2">
    <source>
        <dbReference type="Pfam" id="PF17678"/>
    </source>
</evidence>
<evidence type="ECO:0008006" key="5">
    <source>
        <dbReference type="Google" id="ProtNLM"/>
    </source>
</evidence>
<dbReference type="InterPro" id="IPR014718">
    <property type="entry name" value="GH-type_carb-bd"/>
</dbReference>
<dbReference type="SUPFAM" id="SSF48208">
    <property type="entry name" value="Six-hairpin glycosidases"/>
    <property type="match status" value="1"/>
</dbReference>
<gene>
    <name evidence="3" type="ORF">V5O48_014476</name>
</gene>
<dbReference type="EMBL" id="JBAHYK010001566">
    <property type="protein sequence ID" value="KAL0567519.1"/>
    <property type="molecule type" value="Genomic_DNA"/>
</dbReference>
<protein>
    <recommendedName>
        <fullName evidence="5">Alpha-1,2-mannosidase</fullName>
    </recommendedName>
</protein>
<dbReference type="Gene3D" id="1.20.1050.60">
    <property type="entry name" value="alpha-1,2-mannosidase"/>
    <property type="match status" value="1"/>
</dbReference>